<reference evidence="4 5" key="1">
    <citation type="submission" date="2016-01" db="EMBL/GenBank/DDBJ databases">
        <title>Highly variable Streptococcus oralis are common among viridans streptococci isolated from primates.</title>
        <authorList>
            <person name="Denapaite D."/>
            <person name="Rieger M."/>
            <person name="Koendgen S."/>
            <person name="Brueckner R."/>
            <person name="Ochigava I."/>
            <person name="Kappeler P."/>
            <person name="Maetz-Rensing K."/>
            <person name="Leendertz F."/>
            <person name="Hakenbeck R."/>
        </authorList>
    </citation>
    <scope>NUCLEOTIDE SEQUENCE [LARGE SCALE GENOMIC DNA]</scope>
    <source>
        <strain evidence="2 4">DD02</strain>
        <strain evidence="3 5">DD03</strain>
    </source>
</reference>
<dbReference type="Proteomes" id="UP000070198">
    <property type="component" value="Unassembled WGS sequence"/>
</dbReference>
<dbReference type="PATRIC" id="fig|315405.11.peg.2552"/>
<name>A0A139QL10_9STRE</name>
<gene>
    <name evidence="2" type="ORF">SGADD02_02184</name>
    <name evidence="3" type="ORF">SGADD03_02159</name>
</gene>
<keyword evidence="1" id="KW-1133">Transmembrane helix</keyword>
<evidence type="ECO:0000313" key="5">
    <source>
        <dbReference type="Proteomes" id="UP000071927"/>
    </source>
</evidence>
<dbReference type="EMBL" id="LQXV01000454">
    <property type="protein sequence ID" value="KXU03226.1"/>
    <property type="molecule type" value="Genomic_DNA"/>
</dbReference>
<dbReference type="EMBL" id="LQOF01000454">
    <property type="protein sequence ID" value="KXT63627.1"/>
    <property type="molecule type" value="Genomic_DNA"/>
</dbReference>
<evidence type="ECO:0000313" key="3">
    <source>
        <dbReference type="EMBL" id="KXU03226.1"/>
    </source>
</evidence>
<dbReference type="Proteomes" id="UP000071927">
    <property type="component" value="Unassembled WGS sequence"/>
</dbReference>
<protein>
    <submittedName>
        <fullName evidence="3">Uncharacterized protein</fullName>
    </submittedName>
</protein>
<comment type="caution">
    <text evidence="3">The sequence shown here is derived from an EMBL/GenBank/DDBJ whole genome shotgun (WGS) entry which is preliminary data.</text>
</comment>
<proteinExistence type="predicted"/>
<sequence length="57" mass="6621">MLLILGVYTLMGVLFVKHRNEVIAPKILKIFLLILYLLTLVLIAYLTLFIFMFGYNS</sequence>
<accession>A0A139QL10</accession>
<dbReference type="AlphaFoldDB" id="A0A139QL10"/>
<organism evidence="3 5">
    <name type="scientific">Streptococcus gallolyticus</name>
    <dbReference type="NCBI Taxonomy" id="315405"/>
    <lineage>
        <taxon>Bacteria</taxon>
        <taxon>Bacillati</taxon>
        <taxon>Bacillota</taxon>
        <taxon>Bacilli</taxon>
        <taxon>Lactobacillales</taxon>
        <taxon>Streptococcaceae</taxon>
        <taxon>Streptococcus</taxon>
    </lineage>
</organism>
<feature type="transmembrane region" description="Helical" evidence="1">
    <location>
        <begin position="31"/>
        <end position="55"/>
    </location>
</feature>
<evidence type="ECO:0000256" key="1">
    <source>
        <dbReference type="SAM" id="Phobius"/>
    </source>
</evidence>
<evidence type="ECO:0000313" key="4">
    <source>
        <dbReference type="Proteomes" id="UP000070198"/>
    </source>
</evidence>
<keyword evidence="1" id="KW-0812">Transmembrane</keyword>
<keyword evidence="1" id="KW-0472">Membrane</keyword>
<evidence type="ECO:0000313" key="2">
    <source>
        <dbReference type="EMBL" id="KXT63627.1"/>
    </source>
</evidence>